<evidence type="ECO:0000256" key="1">
    <source>
        <dbReference type="SAM" id="Phobius"/>
    </source>
</evidence>
<gene>
    <name evidence="2" type="ORF">A3C93_01655</name>
</gene>
<sequence length="138" mass="14230">MVIQLTNIVAGFALAAPKLKKFGAAAGTVEDAHAKLAPYLGTLGVIELVLGAAALIERLSIAHYGFGGFGSSFPQAAVAILMGLLLAPHLFGRFPAVRNFISGTLVTRAEWIGILGIAIGLGSLLFGCMAPFCFPVGF</sequence>
<organism evidence="2 3">
    <name type="scientific">Candidatus Lloydbacteria bacterium RIFCSPHIGHO2_02_FULL_54_17</name>
    <dbReference type="NCBI Taxonomy" id="1798664"/>
    <lineage>
        <taxon>Bacteria</taxon>
        <taxon>Candidatus Lloydiibacteriota</taxon>
    </lineage>
</organism>
<dbReference type="Proteomes" id="UP000178636">
    <property type="component" value="Unassembled WGS sequence"/>
</dbReference>
<protein>
    <submittedName>
        <fullName evidence="2">Uncharacterized protein</fullName>
    </submittedName>
</protein>
<dbReference type="STRING" id="1798664.A3C93_01655"/>
<keyword evidence="1" id="KW-0812">Transmembrane</keyword>
<keyword evidence="1" id="KW-0472">Membrane</keyword>
<comment type="caution">
    <text evidence="2">The sequence shown here is derived from an EMBL/GenBank/DDBJ whole genome shotgun (WGS) entry which is preliminary data.</text>
</comment>
<evidence type="ECO:0000313" key="2">
    <source>
        <dbReference type="EMBL" id="OGZ11058.1"/>
    </source>
</evidence>
<proteinExistence type="predicted"/>
<keyword evidence="1" id="KW-1133">Transmembrane helix</keyword>
<reference evidence="2 3" key="1">
    <citation type="journal article" date="2016" name="Nat. Commun.">
        <title>Thousands of microbial genomes shed light on interconnected biogeochemical processes in an aquifer system.</title>
        <authorList>
            <person name="Anantharaman K."/>
            <person name="Brown C.T."/>
            <person name="Hug L.A."/>
            <person name="Sharon I."/>
            <person name="Castelle C.J."/>
            <person name="Probst A.J."/>
            <person name="Thomas B.C."/>
            <person name="Singh A."/>
            <person name="Wilkins M.J."/>
            <person name="Karaoz U."/>
            <person name="Brodie E.L."/>
            <person name="Williams K.H."/>
            <person name="Hubbard S.S."/>
            <person name="Banfield J.F."/>
        </authorList>
    </citation>
    <scope>NUCLEOTIDE SEQUENCE [LARGE SCALE GENOMIC DNA]</scope>
</reference>
<evidence type="ECO:0000313" key="3">
    <source>
        <dbReference type="Proteomes" id="UP000178636"/>
    </source>
</evidence>
<feature type="transmembrane region" description="Helical" evidence="1">
    <location>
        <begin position="36"/>
        <end position="56"/>
    </location>
</feature>
<name>A0A1G2DE58_9BACT</name>
<dbReference type="EMBL" id="MHLO01000040">
    <property type="protein sequence ID" value="OGZ11058.1"/>
    <property type="molecule type" value="Genomic_DNA"/>
</dbReference>
<dbReference type="AlphaFoldDB" id="A0A1G2DE58"/>
<feature type="transmembrane region" description="Helical" evidence="1">
    <location>
        <begin position="111"/>
        <end position="134"/>
    </location>
</feature>
<accession>A0A1G2DE58</accession>
<feature type="transmembrane region" description="Helical" evidence="1">
    <location>
        <begin position="68"/>
        <end position="91"/>
    </location>
</feature>